<dbReference type="PROSITE" id="PS00136">
    <property type="entry name" value="SUBTILASE_ASP"/>
    <property type="match status" value="1"/>
</dbReference>
<keyword evidence="5 11" id="KW-0378">Hydrolase</keyword>
<dbReference type="InterPro" id="IPR023827">
    <property type="entry name" value="Peptidase_S8_Asp-AS"/>
</dbReference>
<feature type="active site" description="Charge relay system" evidence="10 11">
    <location>
        <position position="244"/>
    </location>
</feature>
<dbReference type="Proteomes" id="UP000076420">
    <property type="component" value="Unassembled WGS sequence"/>
</dbReference>
<dbReference type="KEGG" id="bgt:106071427"/>
<protein>
    <recommendedName>
        <fullName evidence="15">P/Homo B domain-containing protein</fullName>
    </recommendedName>
</protein>
<dbReference type="PANTHER" id="PTHR42884:SF3">
    <property type="entry name" value="FURIN-LIKE PROTEASE 1, ISOFORMS 1_1-X_2"/>
    <property type="match status" value="1"/>
</dbReference>
<dbReference type="InterPro" id="IPR038466">
    <property type="entry name" value="S8_pro-domain_sf"/>
</dbReference>
<evidence type="ECO:0000313" key="17">
    <source>
        <dbReference type="Proteomes" id="UP000076420"/>
    </source>
</evidence>
<dbReference type="Pfam" id="PF00082">
    <property type="entry name" value="Peptidase_S8"/>
    <property type="match status" value="1"/>
</dbReference>
<keyword evidence="2 11" id="KW-0645">Protease</keyword>
<evidence type="ECO:0000313" key="16">
    <source>
        <dbReference type="EnsemblMetazoa" id="BGLB009395-PB"/>
    </source>
</evidence>
<feature type="compositionally biased region" description="Basic and acidic residues" evidence="13">
    <location>
        <begin position="266"/>
        <end position="285"/>
    </location>
</feature>
<dbReference type="PROSITE" id="PS51829">
    <property type="entry name" value="P_HOMO_B"/>
    <property type="match status" value="1"/>
</dbReference>
<name>A0A2C9JX16_BIOGL</name>
<dbReference type="InterPro" id="IPR034182">
    <property type="entry name" value="Kexin/furin"/>
</dbReference>
<dbReference type="STRING" id="6526.A0A2C9JX16"/>
<dbReference type="VEuPathDB" id="VectorBase:BGLAX_030171"/>
<keyword evidence="6 11" id="KW-0720">Serine protease</keyword>
<comment type="similarity">
    <text evidence="11 12">Belongs to the peptidase S8 family.</text>
</comment>
<keyword evidence="8" id="KW-1015">Disulfide bond</keyword>
<dbReference type="Pfam" id="PF16470">
    <property type="entry name" value="S8_pro-domain"/>
    <property type="match status" value="1"/>
</dbReference>
<dbReference type="Pfam" id="PF01483">
    <property type="entry name" value="P_proprotein"/>
    <property type="match status" value="1"/>
</dbReference>
<keyword evidence="14" id="KW-0812">Transmembrane</keyword>
<feature type="active site" description="Charge relay system" evidence="10 11">
    <location>
        <position position="285"/>
    </location>
</feature>
<dbReference type="GO" id="GO:0000139">
    <property type="term" value="C:Golgi membrane"/>
    <property type="evidence" value="ECO:0007669"/>
    <property type="project" value="TreeGrafter"/>
</dbReference>
<feature type="transmembrane region" description="Helical" evidence="14">
    <location>
        <begin position="857"/>
        <end position="880"/>
    </location>
</feature>
<keyword evidence="14" id="KW-0472">Membrane</keyword>
<sequence length="917" mass="102306">MTKAAVPPIKCITLGEIKRIEEESQLRATMSVWANHNLMRVLDIWANHNLMRVLDILANHNLMRVLDIWANYNLMRVLDVWANYNLMRVLDVWANYNLMRVLDTRKSLGQSALIDEMNNAHKVYHFEMTLSGLHSSSRLLIGSLHDHYLFEAPHRHRRSASPSHEDHATLHQHDQVNWFEQQTVKSRKKRDFHPKGTEQFTVLDPYWSNQWYLNKGAFGNNDMNVIKAWQLGFTGKNIVITILDDGLERTHPDLKTNYDPYASYDVNDHDSDPTPRYDPSNENRHGTRCAGEVSAEANNSYCTVGIAPNSRIGGVRMLDGEVYDAVEAASLSFNRSHIDIYSASWGPDDDGKVVDGPGTLAKKAFINGIEYGRGGKGSIFVWASGNGGSALDSCNCDGYANSIFTLSISSVSENGVKPWYLEECSSTLATTYSSGAYNEKQIASTDLHEKCTTSHTGTSASAPLAAGMVALILEANKDLTWRDVQYITLMTARPGPIRDGEWVTNGVGRKVSLRYGYGLMDAYEMVKLAQQWITVPEKRECIALSDVKDVPLAPHQRFTSEIVTDGCKGTKLEVTYLEHVQAVISLTYEVRGNVVIFLTSPKGTRSQLLPHRPNDVNAGGFKEWPFLSVHFWGENPQGVWTLEVQDGDQYNSQESGGVLTSWSLVFHGTVEYPIRFKNETTKTSPPPVTTALPNSDIIKSQENCNAECKGGCRGPLDTDCIECKNFHIGHLKKCVPKCPDGYYSKDNMCFSCEVSCASCSGPMLTQCLSCPPGHQLLNPKAKQMICSPDCLPGFYLNANTCLPCEPTCKECRHSSADCISCNPNYKLVGDVCLPEKEAQSPLDKDSASSLKSLENTAIIIIVVCLSILLITSLIVTLLFARRYSYLCWADKKFYGQIPRDEDDADVRFAYSDEIEEY</sequence>
<dbReference type="OrthoDB" id="300641at2759"/>
<dbReference type="InterPro" id="IPR009030">
    <property type="entry name" value="Growth_fac_rcpt_cys_sf"/>
</dbReference>
<feature type="region of interest" description="Disordered" evidence="13">
    <location>
        <begin position="258"/>
        <end position="287"/>
    </location>
</feature>
<dbReference type="SUPFAM" id="SSF49785">
    <property type="entry name" value="Galactose-binding domain-like"/>
    <property type="match status" value="1"/>
</dbReference>
<dbReference type="InterPro" id="IPR000209">
    <property type="entry name" value="Peptidase_S8/S53_dom"/>
</dbReference>
<dbReference type="SUPFAM" id="SSF54897">
    <property type="entry name" value="Protease propeptides/inhibitors"/>
    <property type="match status" value="1"/>
</dbReference>
<feature type="domain" description="P/Homo B" evidence="15">
    <location>
        <begin position="534"/>
        <end position="672"/>
    </location>
</feature>
<evidence type="ECO:0000256" key="4">
    <source>
        <dbReference type="ARBA" id="ARBA00022729"/>
    </source>
</evidence>
<feature type="active site" description="Charge relay system" evidence="10 11">
    <location>
        <position position="459"/>
    </location>
</feature>
<dbReference type="InterPro" id="IPR015500">
    <property type="entry name" value="Peptidase_S8_subtilisin-rel"/>
</dbReference>
<dbReference type="InterPro" id="IPR002884">
    <property type="entry name" value="P_dom"/>
</dbReference>
<dbReference type="GO" id="GO:0016486">
    <property type="term" value="P:peptide hormone processing"/>
    <property type="evidence" value="ECO:0007669"/>
    <property type="project" value="TreeGrafter"/>
</dbReference>
<evidence type="ECO:0000256" key="5">
    <source>
        <dbReference type="ARBA" id="ARBA00022801"/>
    </source>
</evidence>
<dbReference type="InterPro" id="IPR006212">
    <property type="entry name" value="Furin_repeat"/>
</dbReference>
<gene>
    <name evidence="16" type="primary">106071427</name>
</gene>
<dbReference type="SMART" id="SM00261">
    <property type="entry name" value="FU"/>
    <property type="match status" value="3"/>
</dbReference>
<comment type="cofactor">
    <cofactor evidence="1">
        <name>Ca(2+)</name>
        <dbReference type="ChEBI" id="CHEBI:29108"/>
    </cofactor>
</comment>
<organism evidence="16 17">
    <name type="scientific">Biomphalaria glabrata</name>
    <name type="common">Bloodfluke planorb</name>
    <name type="synonym">Freshwater snail</name>
    <dbReference type="NCBI Taxonomy" id="6526"/>
    <lineage>
        <taxon>Eukaryota</taxon>
        <taxon>Metazoa</taxon>
        <taxon>Spiralia</taxon>
        <taxon>Lophotrochozoa</taxon>
        <taxon>Mollusca</taxon>
        <taxon>Gastropoda</taxon>
        <taxon>Heterobranchia</taxon>
        <taxon>Euthyneura</taxon>
        <taxon>Panpulmonata</taxon>
        <taxon>Hygrophila</taxon>
        <taxon>Lymnaeoidea</taxon>
        <taxon>Planorbidae</taxon>
        <taxon>Biomphalaria</taxon>
    </lineage>
</organism>
<dbReference type="Gene3D" id="3.30.70.850">
    <property type="entry name" value="Peptidase S8, pro-domain"/>
    <property type="match status" value="1"/>
</dbReference>
<evidence type="ECO:0000256" key="9">
    <source>
        <dbReference type="ARBA" id="ARBA00023180"/>
    </source>
</evidence>
<evidence type="ECO:0000256" key="11">
    <source>
        <dbReference type="PROSITE-ProRule" id="PRU01240"/>
    </source>
</evidence>
<dbReference type="PROSITE" id="PS00138">
    <property type="entry name" value="SUBTILASE_SER"/>
    <property type="match status" value="1"/>
</dbReference>
<evidence type="ECO:0000256" key="3">
    <source>
        <dbReference type="ARBA" id="ARBA00022685"/>
    </source>
</evidence>
<dbReference type="Gene3D" id="2.10.220.10">
    <property type="entry name" value="Hormone Receptor, Insulin-like Growth Factor Receptor 1, Chain A, domain 2"/>
    <property type="match status" value="2"/>
</dbReference>
<evidence type="ECO:0000256" key="1">
    <source>
        <dbReference type="ARBA" id="ARBA00001913"/>
    </source>
</evidence>
<dbReference type="AlphaFoldDB" id="A0A2C9JX16"/>
<evidence type="ECO:0000256" key="7">
    <source>
        <dbReference type="ARBA" id="ARBA00023145"/>
    </source>
</evidence>
<dbReference type="PROSITE" id="PS51892">
    <property type="entry name" value="SUBTILASE"/>
    <property type="match status" value="1"/>
</dbReference>
<dbReference type="GO" id="GO:0004252">
    <property type="term" value="F:serine-type endopeptidase activity"/>
    <property type="evidence" value="ECO:0007669"/>
    <property type="project" value="UniProtKB-UniRule"/>
</dbReference>
<dbReference type="InterPro" id="IPR032815">
    <property type="entry name" value="S8_pro-domain"/>
</dbReference>
<dbReference type="EnsemblMetazoa" id="BGLB009395-RB">
    <property type="protein sequence ID" value="BGLB009395-PB"/>
    <property type="gene ID" value="BGLB009395"/>
</dbReference>
<dbReference type="InterPro" id="IPR022398">
    <property type="entry name" value="Peptidase_S8_His-AS"/>
</dbReference>
<keyword evidence="9" id="KW-0325">Glycoprotein</keyword>
<dbReference type="Gene3D" id="3.40.50.200">
    <property type="entry name" value="Peptidase S8/S53 domain"/>
    <property type="match status" value="1"/>
</dbReference>
<keyword evidence="14" id="KW-1133">Transmembrane helix</keyword>
<dbReference type="GO" id="GO:0005802">
    <property type="term" value="C:trans-Golgi network"/>
    <property type="evidence" value="ECO:0007669"/>
    <property type="project" value="TreeGrafter"/>
</dbReference>
<keyword evidence="4" id="KW-0732">Signal</keyword>
<dbReference type="PROSITE" id="PS00137">
    <property type="entry name" value="SUBTILASE_HIS"/>
    <property type="match status" value="1"/>
</dbReference>
<dbReference type="CDD" id="cd00064">
    <property type="entry name" value="FU"/>
    <property type="match status" value="3"/>
</dbReference>
<accession>A0A2C9JX16</accession>
<dbReference type="PANTHER" id="PTHR42884">
    <property type="entry name" value="PROPROTEIN CONVERTASE SUBTILISIN/KEXIN-RELATED"/>
    <property type="match status" value="1"/>
</dbReference>
<dbReference type="CDD" id="cd04059">
    <property type="entry name" value="Peptidases_S8_Protein_convertases_Kexins_Furin-like"/>
    <property type="match status" value="1"/>
</dbReference>
<evidence type="ECO:0000256" key="8">
    <source>
        <dbReference type="ARBA" id="ARBA00023157"/>
    </source>
</evidence>
<dbReference type="FunFam" id="3.40.50.200:FF:000001">
    <property type="entry name" value="Furin 2, isoform B"/>
    <property type="match status" value="1"/>
</dbReference>
<dbReference type="InterPro" id="IPR036852">
    <property type="entry name" value="Peptidase_S8/S53_dom_sf"/>
</dbReference>
<dbReference type="FunFam" id="2.60.120.260:FF:000006">
    <property type="entry name" value="Proprotein convertase subtilisin/kexin type 5"/>
    <property type="match status" value="1"/>
</dbReference>
<proteinExistence type="inferred from homology"/>
<dbReference type="SUPFAM" id="SSF57184">
    <property type="entry name" value="Growth factor receptor domain"/>
    <property type="match status" value="1"/>
</dbReference>
<reference evidence="16" key="1">
    <citation type="submission" date="2020-05" db="UniProtKB">
        <authorList>
            <consortium name="EnsemblMetazoa"/>
        </authorList>
    </citation>
    <scope>IDENTIFICATION</scope>
    <source>
        <strain evidence="16">BB02</strain>
    </source>
</reference>
<evidence type="ECO:0000256" key="2">
    <source>
        <dbReference type="ARBA" id="ARBA00022670"/>
    </source>
</evidence>
<keyword evidence="3" id="KW-0165">Cleavage on pair of basic residues</keyword>
<evidence type="ECO:0000256" key="6">
    <source>
        <dbReference type="ARBA" id="ARBA00022825"/>
    </source>
</evidence>
<evidence type="ECO:0000256" key="13">
    <source>
        <dbReference type="SAM" id="MobiDB-lite"/>
    </source>
</evidence>
<evidence type="ECO:0000256" key="12">
    <source>
        <dbReference type="RuleBase" id="RU003355"/>
    </source>
</evidence>
<evidence type="ECO:0000256" key="10">
    <source>
        <dbReference type="PIRSR" id="PIRSR615500-1"/>
    </source>
</evidence>
<dbReference type="VEuPathDB" id="VectorBase:BGLB009395"/>
<dbReference type="SUPFAM" id="SSF52743">
    <property type="entry name" value="Subtilisin-like"/>
    <property type="match status" value="1"/>
</dbReference>
<dbReference type="PRINTS" id="PR00723">
    <property type="entry name" value="SUBTILISIN"/>
</dbReference>
<keyword evidence="7" id="KW-0865">Zymogen</keyword>
<dbReference type="InterPro" id="IPR023828">
    <property type="entry name" value="Peptidase_S8_Ser-AS"/>
</dbReference>
<dbReference type="Gene3D" id="2.60.120.260">
    <property type="entry name" value="Galactose-binding domain-like"/>
    <property type="match status" value="1"/>
</dbReference>
<dbReference type="InterPro" id="IPR008979">
    <property type="entry name" value="Galactose-bd-like_sf"/>
</dbReference>
<evidence type="ECO:0000259" key="15">
    <source>
        <dbReference type="PROSITE" id="PS51829"/>
    </source>
</evidence>
<evidence type="ECO:0000256" key="14">
    <source>
        <dbReference type="SAM" id="Phobius"/>
    </source>
</evidence>